<dbReference type="EMBL" id="JAQIZZ010000002">
    <property type="protein sequence ID" value="KAJ5553328.1"/>
    <property type="molecule type" value="Genomic_DNA"/>
</dbReference>
<dbReference type="AlphaFoldDB" id="A0AAD6D657"/>
<sequence length="623" mass="71047">MNMDTEQDVWRPGLVRRFTEELEADSTLAIQTKAYQEVLDLDTCVQEKRRMDLVYENKHCIESSFTDVELSRQKLISKCDEFFRSVREKEDRKSPRFKLFKQNSSSEQKLAQLIENGGELTVDRVTDLTTQLNSDWEKSNGKVATNFMKICQKLEGHKQIFQCFPSGNIYTSALCGAVTMIVQASVNHKDIAESLSTYVAELSETIVVCKEWLDIFQKSAMQARLSKIYEQYFDFFITVATWYLRPRLGKWLDAFNSEFRVKYESAAKEIKRQIQLVTDQGQIESAREIKNIGDWIPGLEERIVSEIRRQIYPAGVNMRHVLLEMARNGEFINAIQPRQRQASVFLGTTEASNLLSDKSNAENVIDYSTSMNRAEAEQLCERLQSYIDQVGGSDGIRLATQYGRIVAGRDIILKLSRWSAATSSDDLILWIESPYELGPQTSAHLISLGVILTAIRAQAPFISYICQRPRLGTATGLTRDGGEAGVLAMVYSFIRQLLQFQPPDDDLHLQPDILDQLLQPADRWTPALDLLRYLLENTPNLRYCIISGINLIESDCLDRCKEVLALLFAQARKAEPLFRVLLTTSGKSKVLSDTVSPESKVKSDQKFRQMKGKILHRDLPMRE</sequence>
<dbReference type="Proteomes" id="UP001220324">
    <property type="component" value="Unassembled WGS sequence"/>
</dbReference>
<dbReference type="PANTHER" id="PTHR40619:SF3">
    <property type="entry name" value="FUNGAL STAND N-TERMINAL GOODBYE DOMAIN-CONTAINING PROTEIN"/>
    <property type="match status" value="1"/>
</dbReference>
<dbReference type="InterPro" id="IPR056125">
    <property type="entry name" value="DUF7708"/>
</dbReference>
<accession>A0AAD6D657</accession>
<evidence type="ECO:0000313" key="2">
    <source>
        <dbReference type="EMBL" id="KAJ5553328.1"/>
    </source>
</evidence>
<organism evidence="2 3">
    <name type="scientific">Penicillium frequentans</name>
    <dbReference type="NCBI Taxonomy" id="3151616"/>
    <lineage>
        <taxon>Eukaryota</taxon>
        <taxon>Fungi</taxon>
        <taxon>Dikarya</taxon>
        <taxon>Ascomycota</taxon>
        <taxon>Pezizomycotina</taxon>
        <taxon>Eurotiomycetes</taxon>
        <taxon>Eurotiomycetidae</taxon>
        <taxon>Eurotiales</taxon>
        <taxon>Aspergillaceae</taxon>
        <taxon>Penicillium</taxon>
    </lineage>
</organism>
<comment type="caution">
    <text evidence="2">The sequence shown here is derived from an EMBL/GenBank/DDBJ whole genome shotgun (WGS) entry which is preliminary data.</text>
</comment>
<dbReference type="PANTHER" id="PTHR40619">
    <property type="entry name" value="FUNGAL STAND N-TERMINAL GOODBYE DOMAIN-CONTAINING PROTEIN"/>
    <property type="match status" value="1"/>
</dbReference>
<protein>
    <recommendedName>
        <fullName evidence="1">DUF7708 domain-containing protein</fullName>
    </recommendedName>
</protein>
<name>A0AAD6D657_9EURO</name>
<feature type="domain" description="DUF7708" evidence="1">
    <location>
        <begin position="148"/>
        <end position="288"/>
    </location>
</feature>
<gene>
    <name evidence="2" type="ORF">N7494_002706</name>
</gene>
<dbReference type="Pfam" id="PF24809">
    <property type="entry name" value="DUF7708"/>
    <property type="match status" value="1"/>
</dbReference>
<evidence type="ECO:0000259" key="1">
    <source>
        <dbReference type="Pfam" id="PF24809"/>
    </source>
</evidence>
<evidence type="ECO:0000313" key="3">
    <source>
        <dbReference type="Proteomes" id="UP001220324"/>
    </source>
</evidence>
<proteinExistence type="predicted"/>
<reference evidence="2 3" key="1">
    <citation type="journal article" date="2023" name="IMA Fungus">
        <title>Comparative genomic study of the Penicillium genus elucidates a diverse pangenome and 15 lateral gene transfer events.</title>
        <authorList>
            <person name="Petersen C."/>
            <person name="Sorensen T."/>
            <person name="Nielsen M.R."/>
            <person name="Sondergaard T.E."/>
            <person name="Sorensen J.L."/>
            <person name="Fitzpatrick D.A."/>
            <person name="Frisvad J.C."/>
            <person name="Nielsen K.L."/>
        </authorList>
    </citation>
    <scope>NUCLEOTIDE SEQUENCE [LARGE SCALE GENOMIC DNA]</scope>
    <source>
        <strain evidence="2 3">IBT 35679</strain>
    </source>
</reference>
<keyword evidence="3" id="KW-1185">Reference proteome</keyword>